<keyword evidence="1" id="KW-1133">Transmembrane helix</keyword>
<keyword evidence="1" id="KW-0472">Membrane</keyword>
<protein>
    <submittedName>
        <fullName evidence="3">Membrane protein</fullName>
    </submittedName>
</protein>
<dbReference type="AlphaFoldDB" id="A0A098TI56"/>
<dbReference type="PANTHER" id="PTHR40047:SF1">
    <property type="entry name" value="UPF0703 PROTEIN YCGQ"/>
    <property type="match status" value="1"/>
</dbReference>
<dbReference type="InterPro" id="IPR052955">
    <property type="entry name" value="UPF0703_membrane_permease"/>
</dbReference>
<dbReference type="EMBL" id="JJML01000051">
    <property type="protein sequence ID" value="KGF71794.1"/>
    <property type="molecule type" value="Genomic_DNA"/>
</dbReference>
<reference evidence="3 4" key="1">
    <citation type="journal article" date="2014" name="Mol. Ecol.">
        <title>Evolution of Synechococcus.</title>
        <authorList>
            <person name="Dvorak P."/>
            <person name="Casamatta D."/>
            <person name="Hasler P."/>
            <person name="Poulickova A."/>
            <person name="Ondrej V."/>
            <person name="Sanges R."/>
        </authorList>
    </citation>
    <scope>NUCLEOTIDE SEQUENCE [LARGE SCALE GENOMIC DNA]</scope>
    <source>
        <strain evidence="3 4">CAUP A 1101</strain>
    </source>
</reference>
<feature type="domain" description="DUF1980" evidence="2">
    <location>
        <begin position="143"/>
        <end position="245"/>
    </location>
</feature>
<dbReference type="PANTHER" id="PTHR40047">
    <property type="entry name" value="UPF0703 PROTEIN YCGQ"/>
    <property type="match status" value="1"/>
</dbReference>
<dbReference type="Proteomes" id="UP000030170">
    <property type="component" value="Unassembled WGS sequence"/>
</dbReference>
<accession>A0A098TI56</accession>
<organism evidence="3 4">
    <name type="scientific">Neosynechococcus sphagnicola sy1</name>
    <dbReference type="NCBI Taxonomy" id="1497020"/>
    <lineage>
        <taxon>Bacteria</taxon>
        <taxon>Bacillati</taxon>
        <taxon>Cyanobacteriota</taxon>
        <taxon>Cyanophyceae</taxon>
        <taxon>Neosynechococcales</taxon>
        <taxon>Neosynechococcaceae</taxon>
        <taxon>Neosynechococcus</taxon>
    </lineage>
</organism>
<comment type="caution">
    <text evidence="3">The sequence shown here is derived from an EMBL/GenBank/DDBJ whole genome shotgun (WGS) entry which is preliminary data.</text>
</comment>
<name>A0A098TI56_9CYAN</name>
<sequence>MPWLDVGAIAAWGGLLLTYWLTGKLNLLIHPQYTWLAISGGMGMLLISAWKAWELLRSQGLKTAGATSAVSHITLFPPGWSSTLLLITALLGFLISPRVFTSQTAFHRGVTDSLALTRTHPQAFHSAVKPEERSLIDWVRTLNVYPEPDAYTGQPVKVQGFVIHAPELPDNYLLISRFVITCCAADVYPVSLPVKLTQSRRYYPPDIWLEIEGRMITEVLSGQRKLTIQPQKLTGIPEPKNPYEY</sequence>
<keyword evidence="4" id="KW-1185">Reference proteome</keyword>
<proteinExistence type="predicted"/>
<evidence type="ECO:0000313" key="4">
    <source>
        <dbReference type="Proteomes" id="UP000030170"/>
    </source>
</evidence>
<keyword evidence="1" id="KW-0812">Transmembrane</keyword>
<dbReference type="STRING" id="1497020.DO97_15540"/>
<feature type="transmembrane region" description="Helical" evidence="1">
    <location>
        <begin position="34"/>
        <end position="53"/>
    </location>
</feature>
<evidence type="ECO:0000259" key="2">
    <source>
        <dbReference type="Pfam" id="PF21537"/>
    </source>
</evidence>
<evidence type="ECO:0000256" key="1">
    <source>
        <dbReference type="SAM" id="Phobius"/>
    </source>
</evidence>
<dbReference type="NCBIfam" id="TIGR03943">
    <property type="entry name" value="TIGR03943 family putative permease subunit"/>
    <property type="match status" value="1"/>
</dbReference>
<feature type="transmembrane region" description="Helical" evidence="1">
    <location>
        <begin position="6"/>
        <end position="22"/>
    </location>
</feature>
<dbReference type="InterPro" id="IPR048447">
    <property type="entry name" value="DUF1980_C"/>
</dbReference>
<gene>
    <name evidence="3" type="ORF">DO97_15540</name>
</gene>
<dbReference type="Pfam" id="PF21537">
    <property type="entry name" value="DUF1980_C"/>
    <property type="match status" value="1"/>
</dbReference>
<dbReference type="InterPro" id="IPR015402">
    <property type="entry name" value="DUF1980"/>
</dbReference>
<feature type="transmembrane region" description="Helical" evidence="1">
    <location>
        <begin position="73"/>
        <end position="95"/>
    </location>
</feature>
<evidence type="ECO:0000313" key="3">
    <source>
        <dbReference type="EMBL" id="KGF71794.1"/>
    </source>
</evidence>